<dbReference type="InterPro" id="IPR027417">
    <property type="entry name" value="P-loop_NTPase"/>
</dbReference>
<name>A0A177B8Z1_9BILA</name>
<dbReference type="Gene3D" id="3.40.50.300">
    <property type="entry name" value="P-loop containing nucleotide triphosphate hydrolases"/>
    <property type="match status" value="1"/>
</dbReference>
<comment type="caution">
    <text evidence="5">The sequence shown here is derived from an EMBL/GenBank/DDBJ whole genome shotgun (WGS) entry which is preliminary data.</text>
</comment>
<organism evidence="5 6">
    <name type="scientific">Intoshia linei</name>
    <dbReference type="NCBI Taxonomy" id="1819745"/>
    <lineage>
        <taxon>Eukaryota</taxon>
        <taxon>Metazoa</taxon>
        <taxon>Spiralia</taxon>
        <taxon>Lophotrochozoa</taxon>
        <taxon>Mesozoa</taxon>
        <taxon>Orthonectida</taxon>
        <taxon>Rhopaluridae</taxon>
        <taxon>Intoshia</taxon>
    </lineage>
</organism>
<feature type="coiled-coil region" evidence="4">
    <location>
        <begin position="346"/>
        <end position="382"/>
    </location>
</feature>
<dbReference type="PANTHER" id="PTHR23359">
    <property type="entry name" value="NUCLEOTIDE KINASE"/>
    <property type="match status" value="1"/>
</dbReference>
<evidence type="ECO:0008006" key="7">
    <source>
        <dbReference type="Google" id="ProtNLM"/>
    </source>
</evidence>
<dbReference type="GO" id="GO:0019205">
    <property type="term" value="F:nucleobase-containing compound kinase activity"/>
    <property type="evidence" value="ECO:0007669"/>
    <property type="project" value="InterPro"/>
</dbReference>
<keyword evidence="3" id="KW-0418">Kinase</keyword>
<dbReference type="SUPFAM" id="SSF52540">
    <property type="entry name" value="P-loop containing nucleoside triphosphate hydrolases"/>
    <property type="match status" value="1"/>
</dbReference>
<dbReference type="Gene3D" id="1.20.890.10">
    <property type="entry name" value="cAMP-dependent protein kinase regulatory subunit, dimerization-anchoring domain"/>
    <property type="match status" value="1"/>
</dbReference>
<gene>
    <name evidence="5" type="ORF">A3Q56_01465</name>
</gene>
<evidence type="ECO:0000313" key="6">
    <source>
        <dbReference type="Proteomes" id="UP000078046"/>
    </source>
</evidence>
<dbReference type="InterPro" id="IPR007858">
    <property type="entry name" value="Dpy-30_motif"/>
</dbReference>
<keyword evidence="1" id="KW-0808">Transferase</keyword>
<dbReference type="GO" id="GO:0006139">
    <property type="term" value="P:nucleobase-containing compound metabolic process"/>
    <property type="evidence" value="ECO:0007669"/>
    <property type="project" value="InterPro"/>
</dbReference>
<dbReference type="Pfam" id="PF13207">
    <property type="entry name" value="AAA_17"/>
    <property type="match status" value="1"/>
</dbReference>
<protein>
    <recommendedName>
        <fullName evidence="7">Adenylate kinase 7</fullName>
    </recommendedName>
</protein>
<dbReference type="EMBL" id="LWCA01000112">
    <property type="protein sequence ID" value="OAF70767.1"/>
    <property type="molecule type" value="Genomic_DNA"/>
</dbReference>
<evidence type="ECO:0000256" key="4">
    <source>
        <dbReference type="SAM" id="Coils"/>
    </source>
</evidence>
<reference evidence="5 6" key="1">
    <citation type="submission" date="2016-04" db="EMBL/GenBank/DDBJ databases">
        <title>The genome of Intoshia linei affirms orthonectids as highly simplified spiralians.</title>
        <authorList>
            <person name="Mikhailov K.V."/>
            <person name="Slusarev G.S."/>
            <person name="Nikitin M.A."/>
            <person name="Logacheva M.D."/>
            <person name="Penin A."/>
            <person name="Aleoshin V."/>
            <person name="Panchin Y.V."/>
        </authorList>
    </citation>
    <scope>NUCLEOTIDE SEQUENCE [LARGE SCALE GENOMIC DNA]</scope>
    <source>
        <strain evidence="5">Intl2013</strain>
        <tissue evidence="5">Whole animal</tissue>
    </source>
</reference>
<dbReference type="Pfam" id="PF05186">
    <property type="entry name" value="Dpy-30"/>
    <property type="match status" value="1"/>
</dbReference>
<dbReference type="Proteomes" id="UP000078046">
    <property type="component" value="Unassembled WGS sequence"/>
</dbReference>
<dbReference type="CDD" id="cd22967">
    <property type="entry name" value="DD_AK7"/>
    <property type="match status" value="1"/>
</dbReference>
<evidence type="ECO:0000313" key="5">
    <source>
        <dbReference type="EMBL" id="OAF70767.1"/>
    </source>
</evidence>
<sequence>MKPKNKYIVAVDESNVTLEEIVRTVSKNLGNGSVKKINKEEALLMKSLKQADYDQLLINCRIDASYINENMQIRWHCDTGIVENIEKVVKEYRNSRDLLPIRVYINGPPSSGKTSITEKLCEHYKIHHIKIKDVILETIDNLKLSAARLEKVDNDEDPDQDTRAQEDSDLLESALANMDDNNGRLDDSFVIQFLKRKLKSAPCQNQGFILDGYPKIISQSKSLFEPDDSDVEEEQGRKGNISYDESIMAQHIFCLESQDNFLRERIMNLPETVVAGSHNTEAGFTRRLLQYKQTNTDEDTIFNYFDEIELHASTFDVSKDESINNQLTIDKMIKIIGKCKNYGLTLEELEKLRLEEMDKLRIQKAEQEAEMERIEFDENEKRAKNQKEWAKLLKDVRREEYELLEQRSLPLRNYLMENVMPTLLQAMRACSEVRPDDPIDYVAEYLFQNNPEAD</sequence>
<evidence type="ECO:0000256" key="1">
    <source>
        <dbReference type="ARBA" id="ARBA00022679"/>
    </source>
</evidence>
<accession>A0A177B8Z1</accession>
<keyword evidence="6" id="KW-1185">Reference proteome</keyword>
<keyword evidence="2" id="KW-0547">Nucleotide-binding</keyword>
<dbReference type="GO" id="GO:0005524">
    <property type="term" value="F:ATP binding"/>
    <property type="evidence" value="ECO:0007669"/>
    <property type="project" value="InterPro"/>
</dbReference>
<dbReference type="OrthoDB" id="10262413at2759"/>
<proteinExistence type="predicted"/>
<dbReference type="InterPro" id="IPR047499">
    <property type="entry name" value="DD_AK7"/>
</dbReference>
<evidence type="ECO:0000256" key="2">
    <source>
        <dbReference type="ARBA" id="ARBA00022741"/>
    </source>
</evidence>
<dbReference type="AlphaFoldDB" id="A0A177B8Z1"/>
<evidence type="ECO:0000256" key="3">
    <source>
        <dbReference type="ARBA" id="ARBA00022777"/>
    </source>
</evidence>
<dbReference type="InterPro" id="IPR000850">
    <property type="entry name" value="Adenylat/UMP-CMP_kin"/>
</dbReference>
<keyword evidence="4" id="KW-0175">Coiled coil</keyword>